<comment type="caution">
    <text evidence="2">The sequence shown here is derived from an EMBL/GenBank/DDBJ whole genome shotgun (WGS) entry which is preliminary data.</text>
</comment>
<reference evidence="3" key="1">
    <citation type="submission" date="2016-06" db="EMBL/GenBank/DDBJ databases">
        <title>Parallel loss of symbiosis genes in relatives of nitrogen-fixing non-legume Parasponia.</title>
        <authorList>
            <person name="Van Velzen R."/>
            <person name="Holmer R."/>
            <person name="Bu F."/>
            <person name="Rutten L."/>
            <person name="Van Zeijl A."/>
            <person name="Liu W."/>
            <person name="Santuari L."/>
            <person name="Cao Q."/>
            <person name="Sharma T."/>
            <person name="Shen D."/>
            <person name="Roswanjaya Y."/>
            <person name="Wardhani T."/>
            <person name="Kalhor M.S."/>
            <person name="Jansen J."/>
            <person name="Van den Hoogen J."/>
            <person name="Gungor B."/>
            <person name="Hartog M."/>
            <person name="Hontelez J."/>
            <person name="Verver J."/>
            <person name="Yang W.-C."/>
            <person name="Schijlen E."/>
            <person name="Repin R."/>
            <person name="Schilthuizen M."/>
            <person name="Schranz E."/>
            <person name="Heidstra R."/>
            <person name="Miyata K."/>
            <person name="Fedorova E."/>
            <person name="Kohlen W."/>
            <person name="Bisseling T."/>
            <person name="Smit S."/>
            <person name="Geurts R."/>
        </authorList>
    </citation>
    <scope>NUCLEOTIDE SEQUENCE [LARGE SCALE GENOMIC DNA]</scope>
    <source>
        <strain evidence="3">cv. RG33-2</strain>
    </source>
</reference>
<dbReference type="Gene3D" id="1.20.1280.50">
    <property type="match status" value="1"/>
</dbReference>
<sequence length="446" mass="52216">MDPCGKCNLDRQWLRNISSKAWLRLNSGKWNGTLTRKLLRFLRYEYESTILENKTRKKNKKDQMRKDIDDDNDNSYRYNYIYNRRVCFLRKLLKEELGEDEAEDGWSTSASSDHKLMAIAVHAVLLESGFVGFDPVSGNRVDQFHRLAFWPASFNYTYTLPQILDQRERERERGGGGGVVAAVKLEFESVRVAVIVSGSLADSETSPQRQVRLYKYKLVPILRSPCAKQQRHVVLDHDEFWNKVKDELVLPLLIDLRARAGLPSPPSCLMALPTELHWKILEFLPGVDVVKLGCTCKELYHLFQLSIDNPEFWRSKFPICTCDLGQWRTKILWKRLYISYNRIKSILNTHYEMKEMNEKMEKRKKMMAATAMRRFILGPKSLLRSPNPAAQSLRRPYKKYKKSVNVSSSSFSSDIIFWNLEKYNLDYEYGHCYALLQIYGLKLPFY</sequence>
<dbReference type="Gene3D" id="3.40.1000.30">
    <property type="match status" value="1"/>
</dbReference>
<accession>A0A2P5FUY3</accession>
<feature type="domain" description="F-box" evidence="1">
    <location>
        <begin position="266"/>
        <end position="316"/>
    </location>
</feature>
<evidence type="ECO:0000259" key="1">
    <source>
        <dbReference type="PROSITE" id="PS50181"/>
    </source>
</evidence>
<dbReference type="OrthoDB" id="1053148at2759"/>
<dbReference type="PANTHER" id="PTHR47602">
    <property type="entry name" value="F-BOX PROTEIN SKIP22"/>
    <property type="match status" value="1"/>
</dbReference>
<dbReference type="SUPFAM" id="SSF81383">
    <property type="entry name" value="F-box domain"/>
    <property type="match status" value="1"/>
</dbReference>
<dbReference type="EMBL" id="JXTC01000007">
    <property type="protein sequence ID" value="POO01599.1"/>
    <property type="molecule type" value="Genomic_DNA"/>
</dbReference>
<evidence type="ECO:0000313" key="3">
    <source>
        <dbReference type="Proteomes" id="UP000237000"/>
    </source>
</evidence>
<organism evidence="2 3">
    <name type="scientific">Trema orientale</name>
    <name type="common">Charcoal tree</name>
    <name type="synonym">Celtis orientalis</name>
    <dbReference type="NCBI Taxonomy" id="63057"/>
    <lineage>
        <taxon>Eukaryota</taxon>
        <taxon>Viridiplantae</taxon>
        <taxon>Streptophyta</taxon>
        <taxon>Embryophyta</taxon>
        <taxon>Tracheophyta</taxon>
        <taxon>Spermatophyta</taxon>
        <taxon>Magnoliopsida</taxon>
        <taxon>eudicotyledons</taxon>
        <taxon>Gunneridae</taxon>
        <taxon>Pentapetalae</taxon>
        <taxon>rosids</taxon>
        <taxon>fabids</taxon>
        <taxon>Rosales</taxon>
        <taxon>Cannabaceae</taxon>
        <taxon>Trema</taxon>
    </lineage>
</organism>
<protein>
    <submittedName>
        <fullName evidence="2">F-box domain containing protein</fullName>
    </submittedName>
</protein>
<dbReference type="Proteomes" id="UP000237000">
    <property type="component" value="Unassembled WGS sequence"/>
</dbReference>
<keyword evidence="3" id="KW-1185">Reference proteome</keyword>
<dbReference type="PROSITE" id="PS50181">
    <property type="entry name" value="FBOX"/>
    <property type="match status" value="1"/>
</dbReference>
<gene>
    <name evidence="2" type="ORF">TorRG33x02_023760</name>
</gene>
<evidence type="ECO:0000313" key="2">
    <source>
        <dbReference type="EMBL" id="POO01599.1"/>
    </source>
</evidence>
<dbReference type="PANTHER" id="PTHR47602:SF2">
    <property type="entry name" value="F-BOX PROTEIN SKIP22"/>
    <property type="match status" value="1"/>
</dbReference>
<proteinExistence type="predicted"/>
<dbReference type="InterPro" id="IPR036047">
    <property type="entry name" value="F-box-like_dom_sf"/>
</dbReference>
<name>A0A2P5FUY3_TREOI</name>
<dbReference type="InterPro" id="IPR001810">
    <property type="entry name" value="F-box_dom"/>
</dbReference>
<dbReference type="Pfam" id="PF00646">
    <property type="entry name" value="F-box"/>
    <property type="match status" value="1"/>
</dbReference>
<dbReference type="AlphaFoldDB" id="A0A2P5FUY3"/>
<dbReference type="InParanoid" id="A0A2P5FUY3"/>